<dbReference type="PANTHER" id="PTHR43460:SF1">
    <property type="entry name" value="METHYLTRANSFERASE TYPE 11 DOMAIN-CONTAINING PROTEIN"/>
    <property type="match status" value="1"/>
</dbReference>
<dbReference type="InterPro" id="IPR029063">
    <property type="entry name" value="SAM-dependent_MTases_sf"/>
</dbReference>
<dbReference type="CDD" id="cd02440">
    <property type="entry name" value="AdoMet_MTases"/>
    <property type="match status" value="1"/>
</dbReference>
<keyword evidence="2" id="KW-1185">Reference proteome</keyword>
<proteinExistence type="predicted"/>
<reference evidence="1 2" key="1">
    <citation type="submission" date="2014-08" db="EMBL/GenBank/DDBJ databases">
        <title>Complete genome sequence of Corynebacterium aquilae S-613T(T) (=DSM 44791(T)), isolated from the choana of a healthy golden eagle.</title>
        <authorList>
            <person name="Ruckert C."/>
            <person name="Albersmeier A."/>
            <person name="Winkler A."/>
            <person name="Kalinowski J."/>
        </authorList>
    </citation>
    <scope>NUCLEOTIDE SEQUENCE [LARGE SCALE GENOMIC DNA]</scope>
    <source>
        <strain evidence="1 2">S-613</strain>
    </source>
</reference>
<dbReference type="Proteomes" id="UP000185478">
    <property type="component" value="Chromosome"/>
</dbReference>
<protein>
    <recommendedName>
        <fullName evidence="3">Methyltransferase type 11 domain-containing protein</fullName>
    </recommendedName>
</protein>
<organism evidence="1 2">
    <name type="scientific">Corynebacterium aquilae DSM 44791</name>
    <dbReference type="NCBI Taxonomy" id="1431546"/>
    <lineage>
        <taxon>Bacteria</taxon>
        <taxon>Bacillati</taxon>
        <taxon>Actinomycetota</taxon>
        <taxon>Actinomycetes</taxon>
        <taxon>Mycobacteriales</taxon>
        <taxon>Corynebacteriaceae</taxon>
        <taxon>Corynebacterium</taxon>
    </lineage>
</organism>
<evidence type="ECO:0000313" key="2">
    <source>
        <dbReference type="Proteomes" id="UP000185478"/>
    </source>
</evidence>
<name>A0A1L7CFI0_9CORY</name>
<dbReference type="EMBL" id="CP009245">
    <property type="protein sequence ID" value="APT84630.1"/>
    <property type="molecule type" value="Genomic_DNA"/>
</dbReference>
<evidence type="ECO:0000313" key="1">
    <source>
        <dbReference type="EMBL" id="APT84630.1"/>
    </source>
</evidence>
<dbReference type="SUPFAM" id="SSF53335">
    <property type="entry name" value="S-adenosyl-L-methionine-dependent methyltransferases"/>
    <property type="match status" value="1"/>
</dbReference>
<sequence length="255" mass="28568">MDEAGFLNNLEKIYSDTQMVGWDFSVLDRSLEVEGLPWDFEVDCLSKMQQASSVLDVGTGGGERLISLIKSLSRAAGKPYIAATEGWEPNVKVARANLKPFGVECAAYDPDSRQPSTFRDSTFDVIMNRHESLDAVEIARLLAPGGEFMTQQVDGHDVPELHQWFGADYEYPEVGLENFCQQLEQAGLTITCQESWEGYMRFSSVEALVTYLALVPWDVPGFNVSDHASTLLELQRAPKPIEVTQRRFRVYAMAK</sequence>
<gene>
    <name evidence="1" type="ORF">CAQU_05605</name>
</gene>
<dbReference type="Gene3D" id="3.40.50.150">
    <property type="entry name" value="Vaccinia Virus protein VP39"/>
    <property type="match status" value="1"/>
</dbReference>
<dbReference type="OrthoDB" id="9795864at2"/>
<dbReference type="InterPro" id="IPR052939">
    <property type="entry name" value="23S_rRNA_MeTrnsfrase_RlmA"/>
</dbReference>
<dbReference type="PANTHER" id="PTHR43460">
    <property type="entry name" value="METHYLTRANSFERASE"/>
    <property type="match status" value="1"/>
</dbReference>
<dbReference type="KEGG" id="caqu:CAQU_05605"/>
<evidence type="ECO:0008006" key="3">
    <source>
        <dbReference type="Google" id="ProtNLM"/>
    </source>
</evidence>
<dbReference type="AlphaFoldDB" id="A0A1L7CFI0"/>
<accession>A0A1L7CFI0</accession>